<protein>
    <submittedName>
        <fullName evidence="1">Chloramphenicol phosphotransferase CPT family protein</fullName>
    </submittedName>
</protein>
<keyword evidence="2" id="KW-1185">Reference proteome</keyword>
<dbReference type="Proteomes" id="UP001166291">
    <property type="component" value="Unassembled WGS sequence"/>
</dbReference>
<comment type="caution">
    <text evidence="1">The sequence shown here is derived from an EMBL/GenBank/DDBJ whole genome shotgun (WGS) entry which is preliminary data.</text>
</comment>
<accession>A0ABS6VQS5</accession>
<dbReference type="EMBL" id="JAHWDQ010000001">
    <property type="protein sequence ID" value="MBW2940678.1"/>
    <property type="molecule type" value="Genomic_DNA"/>
</dbReference>
<dbReference type="RefSeq" id="WP_219042855.1">
    <property type="nucleotide sequence ID" value="NZ_JAHWDQ010000001.1"/>
</dbReference>
<proteinExistence type="predicted"/>
<reference evidence="1" key="1">
    <citation type="submission" date="2021-07" db="EMBL/GenBank/DDBJ databases">
        <title>Zhongshania sp. CAU 1632 isolated from seawater.</title>
        <authorList>
            <person name="Kim W."/>
        </authorList>
    </citation>
    <scope>NUCLEOTIDE SEQUENCE</scope>
    <source>
        <strain evidence="1">CAU 1632</strain>
    </source>
</reference>
<name>A0ABS6VQS5_9GAMM</name>
<evidence type="ECO:0000313" key="2">
    <source>
        <dbReference type="Proteomes" id="UP001166291"/>
    </source>
</evidence>
<evidence type="ECO:0000313" key="1">
    <source>
        <dbReference type="EMBL" id="MBW2940678.1"/>
    </source>
</evidence>
<dbReference type="Pfam" id="PF07931">
    <property type="entry name" value="CPT"/>
    <property type="match status" value="1"/>
</dbReference>
<sequence length="225" mass="25503">MAGQIIIVNGTSGSGKTTTCEEFVKRSDDFWLLYGIDFFLGSAFPKKFGHHGERSNEGFYAYPVDENDPEGNLRWGFGEWGKQGFAAFHEWVAAASRQNCNIIIDHILTTDPPILQDCIWRLQGLPVLFVTLKPPFEVLMERVASREIGARFSGVSTSEQVLKSRARLDHLRPWFYEAVYKNTCSDLDIDTVQHEPDAVCDLIEKRLAEGPGTAFEELRRQFPKV</sequence>
<gene>
    <name evidence="1" type="ORF">KXJ70_07830</name>
</gene>
<organism evidence="1 2">
    <name type="scientific">Zhongshania aquimaris</name>
    <dbReference type="NCBI Taxonomy" id="2857107"/>
    <lineage>
        <taxon>Bacteria</taxon>
        <taxon>Pseudomonadati</taxon>
        <taxon>Pseudomonadota</taxon>
        <taxon>Gammaproteobacteria</taxon>
        <taxon>Cellvibrionales</taxon>
        <taxon>Spongiibacteraceae</taxon>
        <taxon>Zhongshania</taxon>
    </lineage>
</organism>